<gene>
    <name evidence="1" type="ORF">EVA_07516</name>
</gene>
<comment type="caution">
    <text evidence="1">The sequence shown here is derived from an EMBL/GenBank/DDBJ whole genome shotgun (WGS) entry which is preliminary data.</text>
</comment>
<accession>J9GAP2</accession>
<protein>
    <submittedName>
        <fullName evidence="1">Uncharacterized protein</fullName>
    </submittedName>
</protein>
<evidence type="ECO:0000313" key="1">
    <source>
        <dbReference type="EMBL" id="EJX04377.1"/>
    </source>
</evidence>
<organism evidence="1">
    <name type="scientific">gut metagenome</name>
    <dbReference type="NCBI Taxonomy" id="749906"/>
    <lineage>
        <taxon>unclassified sequences</taxon>
        <taxon>metagenomes</taxon>
        <taxon>organismal metagenomes</taxon>
    </lineage>
</organism>
<dbReference type="AlphaFoldDB" id="J9GAP2"/>
<name>J9GAP2_9ZZZZ</name>
<dbReference type="EMBL" id="AMCI01001830">
    <property type="protein sequence ID" value="EJX04377.1"/>
    <property type="molecule type" value="Genomic_DNA"/>
</dbReference>
<sequence length="50" mass="5792">MQTVLFIPAGQTICKQDSRLTTPAKVQNTLKTVFLWNLCILKSFPQKRRQ</sequence>
<proteinExistence type="predicted"/>
<reference evidence="1" key="1">
    <citation type="journal article" date="2012" name="PLoS ONE">
        <title>Gene sets for utilization of primary and secondary nutrition supplies in the distal gut of endangered iberian lynx.</title>
        <authorList>
            <person name="Alcaide M."/>
            <person name="Messina E."/>
            <person name="Richter M."/>
            <person name="Bargiela R."/>
            <person name="Peplies J."/>
            <person name="Huws S.A."/>
            <person name="Newbold C.J."/>
            <person name="Golyshin P.N."/>
            <person name="Simon M.A."/>
            <person name="Lopez G."/>
            <person name="Yakimov M.M."/>
            <person name="Ferrer M."/>
        </authorList>
    </citation>
    <scope>NUCLEOTIDE SEQUENCE</scope>
</reference>